<protein>
    <submittedName>
        <fullName evidence="2">Phasin family protein</fullName>
    </submittedName>
</protein>
<feature type="domain" description="Phasin" evidence="1">
    <location>
        <begin position="8"/>
        <end position="102"/>
    </location>
</feature>
<evidence type="ECO:0000313" key="3">
    <source>
        <dbReference type="Proteomes" id="UP000198723"/>
    </source>
</evidence>
<dbReference type="Proteomes" id="UP000198723">
    <property type="component" value="Unassembled WGS sequence"/>
</dbReference>
<gene>
    <name evidence="2" type="ORF">GA0061105_101672</name>
</gene>
<dbReference type="EMBL" id="FMAJ01000001">
    <property type="protein sequence ID" value="SCB56838.1"/>
    <property type="molecule type" value="Genomic_DNA"/>
</dbReference>
<dbReference type="InterPro" id="IPR010127">
    <property type="entry name" value="Phasin_subfam-1"/>
</dbReference>
<accession>A0A1C3XX65</accession>
<dbReference type="AlphaFoldDB" id="A0A1C3XX65"/>
<sequence>MFNFDDANRKSKEAVDTALRNYSDTARGFQAIAAEAAEYSKKSFQDAVTHFETLAGAKSFEAAFELQTNYVKSSYERFVSETTKLGEMYADLAKSAYRPYEAPIAAAVARTTKSPQPSAPAAA</sequence>
<dbReference type="STRING" id="1138170.GA0061105_101672"/>
<dbReference type="RefSeq" id="WP_064691472.1">
    <property type="nucleotide sequence ID" value="NZ_FMAJ01000001.1"/>
</dbReference>
<evidence type="ECO:0000313" key="2">
    <source>
        <dbReference type="EMBL" id="SCB56838.1"/>
    </source>
</evidence>
<evidence type="ECO:0000259" key="1">
    <source>
        <dbReference type="Pfam" id="PF09361"/>
    </source>
</evidence>
<dbReference type="Pfam" id="PF09361">
    <property type="entry name" value="Phasin_2"/>
    <property type="match status" value="1"/>
</dbReference>
<dbReference type="NCBIfam" id="TIGR01841">
    <property type="entry name" value="phasin"/>
    <property type="match status" value="1"/>
</dbReference>
<reference evidence="2 3" key="1">
    <citation type="submission" date="2016-08" db="EMBL/GenBank/DDBJ databases">
        <authorList>
            <person name="Seilhamer J.J."/>
        </authorList>
    </citation>
    <scope>NUCLEOTIDE SEQUENCE [LARGE SCALE GENOMIC DNA]</scope>
    <source>
        <strain evidence="2 3">HBR26</strain>
    </source>
</reference>
<dbReference type="InterPro" id="IPR018968">
    <property type="entry name" value="Phasin"/>
</dbReference>
<proteinExistence type="predicted"/>
<name>A0A1C3XX65_9HYPH</name>
<organism evidence="2 3">
    <name type="scientific">Rhizobium aethiopicum</name>
    <dbReference type="NCBI Taxonomy" id="1138170"/>
    <lineage>
        <taxon>Bacteria</taxon>
        <taxon>Pseudomonadati</taxon>
        <taxon>Pseudomonadota</taxon>
        <taxon>Alphaproteobacteria</taxon>
        <taxon>Hyphomicrobiales</taxon>
        <taxon>Rhizobiaceae</taxon>
        <taxon>Rhizobium/Agrobacterium group</taxon>
        <taxon>Rhizobium</taxon>
    </lineage>
</organism>